<dbReference type="eggNOG" id="ENOG502QUD1">
    <property type="taxonomic scope" value="Eukaryota"/>
</dbReference>
<dbReference type="FunCoup" id="Q750V6">
    <property type="interactions" value="48"/>
</dbReference>
<gene>
    <name evidence="5" type="ORF">AGOS_AGL167C</name>
</gene>
<dbReference type="Pfam" id="PF14611">
    <property type="entry name" value="KH_SLS1_1"/>
    <property type="match status" value="1"/>
</dbReference>
<proteinExistence type="predicted"/>
<sequence>MLLFRKCTRALPSHYVPLVQLQYLRSRRYYSGSNGIIHPRLPSDDTDTTLDTGTDTSSEVKDSSGRLEHNSVLPNHHFIVLDPEQTGLLPKRGETGRSWRKDREHGSRRNLKTRDDLSEKPAKKQDKEKVTARDLLDALEWSGEKMLREEKRSTSDEETIGVINNMRPDQAALQMSPERFEQLRKALAKSFSYTQLRLYASKLYGLKKTNETKKAFVTKVMQECWKCKVDKTISKKQDLIIKRTIDLSQKDMYLLLMTDGGRILQNMARTGASIAAAFTENKLIIHASKSLATYIEASIASILNSIQSSRLSLYEFAKEHTAVQDSRSPQYSPEQLLAMVCRECSVHQEKYPEVPGLVALSALSQEKLAAARQLLLWAFDYKPEVTTDTIFCGLEDNQITYAKYPVSDPEWFNWLERKTKWFRLQQVEHRLSPDMSGAAPAPVPVVPENVLNQVYDFCMRQSTGNVAEIQNHAAEAKVLRVSLGQVLTDESGQRQMFQPQAPYMNQKLLQLPLYYPLESEHDYYSVDQHDYFLQLRYAPVLSATGFRYNLPPLELWFTLGENNRVEPHTVRCINRLAERSVMLQLPGSPVDCRVTLERVSEMVPPGDDASHEWLLTHQPALQQYLDRVTPTLDRHLRARMQNVALPDPIHLNVALPGSPPSPIPYRFVSMAHHRVLSLRYLDKYRVQLSTVSGGPAGGKHSELDVLPDAVPDRAAFAQLIADVSKLL</sequence>
<dbReference type="InParanoid" id="Q750V6"/>
<feature type="domain" description="SLS1 C-terminal" evidence="4">
    <location>
        <begin position="410"/>
        <end position="726"/>
    </location>
</feature>
<dbReference type="Pfam" id="PF20778">
    <property type="entry name" value="SLS1_C"/>
    <property type="match status" value="1"/>
</dbReference>
<dbReference type="GO" id="GO:0005743">
    <property type="term" value="C:mitochondrial inner membrane"/>
    <property type="evidence" value="ECO:0007669"/>
    <property type="project" value="InterPro"/>
</dbReference>
<evidence type="ECO:0000259" key="2">
    <source>
        <dbReference type="Pfam" id="PF14611"/>
    </source>
</evidence>
<dbReference type="HOGENOM" id="CLU_390400_0_0_1"/>
<reference evidence="6" key="2">
    <citation type="journal article" date="2013" name="G3 (Bethesda)">
        <title>Genomes of Ashbya fungi isolated from insects reveal four mating-type loci, numerous translocations, lack of transposons, and distinct gene duplications.</title>
        <authorList>
            <person name="Dietrich F.S."/>
            <person name="Voegeli S."/>
            <person name="Kuo S."/>
            <person name="Philippsen P."/>
        </authorList>
    </citation>
    <scope>GENOME REANNOTATION</scope>
    <source>
        <strain evidence="6">ATCC 10895 / CBS 109.51 / FGSC 9923 / NRRL Y-1056</strain>
    </source>
</reference>
<dbReference type="AlphaFoldDB" id="Q750V6"/>
<dbReference type="Proteomes" id="UP000000591">
    <property type="component" value="Chromosome VII"/>
</dbReference>
<keyword evidence="6" id="KW-1185">Reference proteome</keyword>
<evidence type="ECO:0000256" key="1">
    <source>
        <dbReference type="SAM" id="MobiDB-lite"/>
    </source>
</evidence>
<dbReference type="RefSeq" id="NP_986500.2">
    <property type="nucleotide sequence ID" value="NM_211562.2"/>
</dbReference>
<dbReference type="InterPro" id="IPR032741">
    <property type="entry name" value="Sls1_KH-1"/>
</dbReference>
<evidence type="ECO:0000259" key="3">
    <source>
        <dbReference type="Pfam" id="PF20776"/>
    </source>
</evidence>
<dbReference type="EMBL" id="AE016820">
    <property type="protein sequence ID" value="AAS54324.2"/>
    <property type="molecule type" value="Genomic_DNA"/>
</dbReference>
<name>Q750V6_EREGS</name>
<evidence type="ECO:0000259" key="4">
    <source>
        <dbReference type="Pfam" id="PF20778"/>
    </source>
</evidence>
<dbReference type="OrthoDB" id="5392646at2759"/>
<feature type="domain" description="SLS1 N-terminal" evidence="3">
    <location>
        <begin position="152"/>
        <end position="229"/>
    </location>
</feature>
<dbReference type="STRING" id="284811.Q750V6"/>
<organism evidence="5 6">
    <name type="scientific">Eremothecium gossypii (strain ATCC 10895 / CBS 109.51 / FGSC 9923 / NRRL Y-1056)</name>
    <name type="common">Yeast</name>
    <name type="synonym">Ashbya gossypii</name>
    <dbReference type="NCBI Taxonomy" id="284811"/>
    <lineage>
        <taxon>Eukaryota</taxon>
        <taxon>Fungi</taxon>
        <taxon>Dikarya</taxon>
        <taxon>Ascomycota</taxon>
        <taxon>Saccharomycotina</taxon>
        <taxon>Saccharomycetes</taxon>
        <taxon>Saccharomycetales</taxon>
        <taxon>Saccharomycetaceae</taxon>
        <taxon>Eremothecium</taxon>
    </lineage>
</organism>
<protein>
    <submittedName>
        <fullName evidence="5">AGL167Cp</fullName>
    </submittedName>
</protein>
<reference evidence="5 6" key="1">
    <citation type="journal article" date="2004" name="Science">
        <title>The Ashbya gossypii genome as a tool for mapping the ancient Saccharomyces cerevisiae genome.</title>
        <authorList>
            <person name="Dietrich F.S."/>
            <person name="Voegeli S."/>
            <person name="Brachat S."/>
            <person name="Lerch A."/>
            <person name="Gates K."/>
            <person name="Steiner S."/>
            <person name="Mohr C."/>
            <person name="Pohlmann R."/>
            <person name="Luedi P."/>
            <person name="Choi S."/>
            <person name="Wing R.A."/>
            <person name="Flavier A."/>
            <person name="Gaffney T.D."/>
            <person name="Philippsen P."/>
        </authorList>
    </citation>
    <scope>NUCLEOTIDE SEQUENCE [LARGE SCALE GENOMIC DNA]</scope>
    <source>
        <strain evidence="6">ATCC 10895 / CBS 109.51 / FGSC 9923 / NRRL Y-1056</strain>
    </source>
</reference>
<feature type="compositionally biased region" description="Basic and acidic residues" evidence="1">
    <location>
        <begin position="91"/>
        <end position="130"/>
    </location>
</feature>
<feature type="region of interest" description="Disordered" evidence="1">
    <location>
        <begin position="34"/>
        <end position="130"/>
    </location>
</feature>
<dbReference type="InterPro" id="IPR048401">
    <property type="entry name" value="SLS1_C"/>
</dbReference>
<dbReference type="OMA" id="LWFELDE"/>
<evidence type="ECO:0000313" key="5">
    <source>
        <dbReference type="EMBL" id="AAS54324.2"/>
    </source>
</evidence>
<feature type="domain" description="SLS1 first KH" evidence="2">
    <location>
        <begin position="239"/>
        <end position="306"/>
    </location>
</feature>
<accession>Q750V6</accession>
<dbReference type="KEGG" id="ago:AGOS_AGL167C"/>
<dbReference type="GeneID" id="4622793"/>
<evidence type="ECO:0000313" key="6">
    <source>
        <dbReference type="Proteomes" id="UP000000591"/>
    </source>
</evidence>
<dbReference type="InterPro" id="IPR048400">
    <property type="entry name" value="SLS1_N"/>
</dbReference>
<dbReference type="Pfam" id="PF20776">
    <property type="entry name" value="SLS1_N"/>
    <property type="match status" value="1"/>
</dbReference>
<feature type="compositionally biased region" description="Basic and acidic residues" evidence="1">
    <location>
        <begin position="58"/>
        <end position="69"/>
    </location>
</feature>